<proteinExistence type="predicted"/>
<protein>
    <submittedName>
        <fullName evidence="2">HERV-H LTR-associating protein 3</fullName>
    </submittedName>
</protein>
<organism evidence="1 2">
    <name type="scientific">Sapajus apella</name>
    <name type="common">Brown-capped capuchin</name>
    <name type="synonym">Cebus apella</name>
    <dbReference type="NCBI Taxonomy" id="9515"/>
    <lineage>
        <taxon>Eukaryota</taxon>
        <taxon>Metazoa</taxon>
        <taxon>Chordata</taxon>
        <taxon>Craniata</taxon>
        <taxon>Vertebrata</taxon>
        <taxon>Euteleostomi</taxon>
        <taxon>Mammalia</taxon>
        <taxon>Eutheria</taxon>
        <taxon>Euarchontoglires</taxon>
        <taxon>Primates</taxon>
        <taxon>Haplorrhini</taxon>
        <taxon>Platyrrhini</taxon>
        <taxon>Cebidae</taxon>
        <taxon>Cebinae</taxon>
        <taxon>Sapajus</taxon>
    </lineage>
</organism>
<evidence type="ECO:0000313" key="2">
    <source>
        <dbReference type="RefSeq" id="XP_032153036.1"/>
    </source>
</evidence>
<name>A0A6J3JDJ6_SAPAP</name>
<keyword evidence="1" id="KW-1185">Reference proteome</keyword>
<feature type="non-terminal residue" evidence="2">
    <location>
        <position position="1"/>
    </location>
</feature>
<reference evidence="2" key="1">
    <citation type="submission" date="2025-08" db="UniProtKB">
        <authorList>
            <consortium name="RefSeq"/>
        </authorList>
    </citation>
    <scope>IDENTIFICATION</scope>
    <source>
        <tissue evidence="2">Blood</tissue>
    </source>
</reference>
<dbReference type="GeneID" id="116564145"/>
<sequence length="117" mass="13068">SGSEPPAEECRMTPRHAGCDASEMHRILIQSAFSKHLLRATHLVRKYVKAPVLIPHCKKHCRRGITAKYLKAEAGRCLAQKKKKKGGANFSVRLSGKSWKTMGCSTNGKRRGHLNIY</sequence>
<dbReference type="Proteomes" id="UP000504640">
    <property type="component" value="Unplaced"/>
</dbReference>
<gene>
    <name evidence="2" type="primary">HHLA3</name>
</gene>
<evidence type="ECO:0000313" key="1">
    <source>
        <dbReference type="Proteomes" id="UP000504640"/>
    </source>
</evidence>
<accession>A0A6J3JDJ6</accession>
<dbReference type="CTD" id="11147"/>
<dbReference type="AlphaFoldDB" id="A0A6J3JDJ6"/>
<dbReference type="RefSeq" id="XP_032153036.1">
    <property type="nucleotide sequence ID" value="XM_032297145.1"/>
</dbReference>